<dbReference type="InterPro" id="IPR029058">
    <property type="entry name" value="AB_hydrolase_fold"/>
</dbReference>
<dbReference type="Gene3D" id="3.40.50.1820">
    <property type="entry name" value="alpha/beta hydrolase"/>
    <property type="match status" value="1"/>
</dbReference>
<reference evidence="2 3" key="1">
    <citation type="submission" date="2024-12" db="EMBL/GenBank/DDBJ databases">
        <authorList>
            <person name="Lee Y."/>
        </authorList>
    </citation>
    <scope>NUCLEOTIDE SEQUENCE [LARGE SCALE GENOMIC DNA]</scope>
    <source>
        <strain evidence="2 3">03SUJ4</strain>
    </source>
</reference>
<protein>
    <submittedName>
        <fullName evidence="2">Alpha/beta hydrolase</fullName>
    </submittedName>
</protein>
<keyword evidence="2" id="KW-0378">Hydrolase</keyword>
<evidence type="ECO:0000259" key="1">
    <source>
        <dbReference type="Pfam" id="PF20408"/>
    </source>
</evidence>
<evidence type="ECO:0000313" key="2">
    <source>
        <dbReference type="EMBL" id="MFN2975875.1"/>
    </source>
</evidence>
<comment type="caution">
    <text evidence="2">The sequence shown here is derived from an EMBL/GenBank/DDBJ whole genome shotgun (WGS) entry which is preliminary data.</text>
</comment>
<dbReference type="PANTHER" id="PTHR42103">
    <property type="entry name" value="ALPHA/BETA-HYDROLASES SUPERFAMILY PROTEIN"/>
    <property type="match status" value="1"/>
</dbReference>
<dbReference type="EMBL" id="JBJYXY010000001">
    <property type="protein sequence ID" value="MFN2975875.1"/>
    <property type="molecule type" value="Genomic_DNA"/>
</dbReference>
<sequence>MIRTIEDLRGPAGRLEAVLNEGLDTSAYAALVCHPHPPSGGTMHTRAVYQTMKVFESLGIPTLRFNFRGVGVSEGTYDDGRGEVDDVRAALEWIDRTLQLPILLAGFSFGANVSWRAGCGDSRVRGLIGLGMPLEAGGRNYSYEFVSKCTQPKLLVTGAEDAFAPRERMEEVMRQAPPPIEMHWIAGAEHFFMGVPGSPAPKLPQMQEAVRTWVRSTFLGS</sequence>
<dbReference type="PANTHER" id="PTHR42103:SF2">
    <property type="entry name" value="AB HYDROLASE-1 DOMAIN-CONTAINING PROTEIN"/>
    <property type="match status" value="1"/>
</dbReference>
<dbReference type="GO" id="GO:0016787">
    <property type="term" value="F:hydrolase activity"/>
    <property type="evidence" value="ECO:0007669"/>
    <property type="project" value="UniProtKB-KW"/>
</dbReference>
<gene>
    <name evidence="2" type="ORF">ACK2TP_08880</name>
</gene>
<keyword evidence="3" id="KW-1185">Reference proteome</keyword>
<accession>A0ABW9KJA6</accession>
<dbReference type="RefSeq" id="WP_263412619.1">
    <property type="nucleotide sequence ID" value="NZ_BAABBH010000001.1"/>
</dbReference>
<name>A0ABW9KJA6_9BACT</name>
<feature type="domain" description="KANL3/Tex30 alpha/beta hydrolase-like" evidence="1">
    <location>
        <begin position="39"/>
        <end position="211"/>
    </location>
</feature>
<dbReference type="InterPro" id="IPR046879">
    <property type="entry name" value="KANL3/Tex30_Abhydrolase"/>
</dbReference>
<dbReference type="SUPFAM" id="SSF53474">
    <property type="entry name" value="alpha/beta-Hydrolases"/>
    <property type="match status" value="1"/>
</dbReference>
<proteinExistence type="predicted"/>
<dbReference type="Pfam" id="PF20408">
    <property type="entry name" value="Abhydrolase_11"/>
    <property type="match status" value="1"/>
</dbReference>
<evidence type="ECO:0000313" key="3">
    <source>
        <dbReference type="Proteomes" id="UP001634747"/>
    </source>
</evidence>
<organism evidence="2 3">
    <name type="scientific">Terriglobus aquaticus</name>
    <dbReference type="NCBI Taxonomy" id="940139"/>
    <lineage>
        <taxon>Bacteria</taxon>
        <taxon>Pseudomonadati</taxon>
        <taxon>Acidobacteriota</taxon>
        <taxon>Terriglobia</taxon>
        <taxon>Terriglobales</taxon>
        <taxon>Acidobacteriaceae</taxon>
        <taxon>Terriglobus</taxon>
    </lineage>
</organism>
<dbReference type="Proteomes" id="UP001634747">
    <property type="component" value="Unassembled WGS sequence"/>
</dbReference>